<dbReference type="Gene3D" id="3.30.700.10">
    <property type="entry name" value="Glycoprotein, Type 4 Pilin"/>
    <property type="match status" value="1"/>
</dbReference>
<keyword evidence="4" id="KW-1185">Reference proteome</keyword>
<dbReference type="AlphaFoldDB" id="A0A9X1MJX7"/>
<dbReference type="PANTHER" id="PTHR30093:SF2">
    <property type="entry name" value="TYPE II SECRETION SYSTEM PROTEIN H"/>
    <property type="match status" value="1"/>
</dbReference>
<keyword evidence="1" id="KW-0472">Membrane</keyword>
<reference evidence="3" key="1">
    <citation type="submission" date="2021-11" db="EMBL/GenBank/DDBJ databases">
        <title>Genome sequence.</title>
        <authorList>
            <person name="Sun Q."/>
        </authorList>
    </citation>
    <scope>NUCLEOTIDE SEQUENCE</scope>
    <source>
        <strain evidence="3">JC732</strain>
    </source>
</reference>
<dbReference type="Proteomes" id="UP001139103">
    <property type="component" value="Unassembled WGS sequence"/>
</dbReference>
<evidence type="ECO:0000313" key="4">
    <source>
        <dbReference type="Proteomes" id="UP001139103"/>
    </source>
</evidence>
<protein>
    <submittedName>
        <fullName evidence="3">DUF1559 domain-containing protein</fullName>
    </submittedName>
</protein>
<dbReference type="NCBIfam" id="TIGR02532">
    <property type="entry name" value="IV_pilin_GFxxxE"/>
    <property type="match status" value="1"/>
</dbReference>
<name>A0A9X1MJX7_9BACT</name>
<dbReference type="RefSeq" id="WP_230214237.1">
    <property type="nucleotide sequence ID" value="NZ_JAJKFT010000001.1"/>
</dbReference>
<proteinExistence type="predicted"/>
<feature type="domain" description="DUF1559" evidence="2">
    <location>
        <begin position="35"/>
        <end position="273"/>
    </location>
</feature>
<dbReference type="InterPro" id="IPR011453">
    <property type="entry name" value="DUF1559"/>
</dbReference>
<dbReference type="EMBL" id="JAJKFT010000001">
    <property type="protein sequence ID" value="MCC9626839.1"/>
    <property type="molecule type" value="Genomic_DNA"/>
</dbReference>
<dbReference type="InterPro" id="IPR012902">
    <property type="entry name" value="N_methyl_site"/>
</dbReference>
<dbReference type="InterPro" id="IPR045584">
    <property type="entry name" value="Pilin-like"/>
</dbReference>
<keyword evidence="1" id="KW-0812">Transmembrane</keyword>
<evidence type="ECO:0000256" key="1">
    <source>
        <dbReference type="SAM" id="Phobius"/>
    </source>
</evidence>
<comment type="caution">
    <text evidence="3">The sequence shown here is derived from an EMBL/GenBank/DDBJ whole genome shotgun (WGS) entry which is preliminary data.</text>
</comment>
<dbReference type="Pfam" id="PF07596">
    <property type="entry name" value="SBP_bac_10"/>
    <property type="match status" value="1"/>
</dbReference>
<evidence type="ECO:0000259" key="2">
    <source>
        <dbReference type="Pfam" id="PF07596"/>
    </source>
</evidence>
<dbReference type="NCBIfam" id="TIGR04294">
    <property type="entry name" value="pre_pil_HX9DG"/>
    <property type="match status" value="1"/>
</dbReference>
<gene>
    <name evidence="3" type="ORF">LOC68_00330</name>
</gene>
<evidence type="ECO:0000313" key="3">
    <source>
        <dbReference type="EMBL" id="MCC9626839.1"/>
    </source>
</evidence>
<dbReference type="InterPro" id="IPR027558">
    <property type="entry name" value="Pre_pil_HX9DG_C"/>
</dbReference>
<dbReference type="SUPFAM" id="SSF54523">
    <property type="entry name" value="Pili subunits"/>
    <property type="match status" value="1"/>
</dbReference>
<organism evidence="3 4">
    <name type="scientific">Blastopirellula sediminis</name>
    <dbReference type="NCBI Taxonomy" id="2894196"/>
    <lineage>
        <taxon>Bacteria</taxon>
        <taxon>Pseudomonadati</taxon>
        <taxon>Planctomycetota</taxon>
        <taxon>Planctomycetia</taxon>
        <taxon>Pirellulales</taxon>
        <taxon>Pirellulaceae</taxon>
        <taxon>Blastopirellula</taxon>
    </lineage>
</organism>
<dbReference type="Pfam" id="PF07963">
    <property type="entry name" value="N_methyl"/>
    <property type="match status" value="1"/>
</dbReference>
<dbReference type="PANTHER" id="PTHR30093">
    <property type="entry name" value="GENERAL SECRETION PATHWAY PROTEIN G"/>
    <property type="match status" value="1"/>
</dbReference>
<feature type="transmembrane region" description="Helical" evidence="1">
    <location>
        <begin position="12"/>
        <end position="34"/>
    </location>
</feature>
<accession>A0A9X1MJX7</accession>
<keyword evidence="1" id="KW-1133">Transmembrane helix</keyword>
<sequence length="293" mass="32038">MTHYHFSRRAFTLVELLVVIAIIGVLIALLLPAVQQAREAARRMSCSNNLKQIGLALHNHHDVYGVLPNSRRDGYQNWVVDMLKFLEQGNLSDQWNRSKNYYHATNKLARETPVDALYCPSRRSPMLSEEESLQNAGVEKAVGMVADYAANIGTSSNDYADNANFDGLFRLYGNGGHGAPHGLAFRDVTDGTSNTMLVGEKHVDIARFGQGSAADGGGYNGDNFNSMRFAGPGKTLSRSPHDTSVGIFGSYHPGICQFVFVDGSVRNIPVTINATTLGYLASRNDGEVVNYDF</sequence>